<accession>A0A9D7IDU7</accession>
<name>A0A9D7IDU7_9RHOO</name>
<evidence type="ECO:0000313" key="2">
    <source>
        <dbReference type="Proteomes" id="UP000886602"/>
    </source>
</evidence>
<dbReference type="Pfam" id="PF08780">
    <property type="entry name" value="NTase_sub_bind"/>
    <property type="match status" value="1"/>
</dbReference>
<reference evidence="1" key="1">
    <citation type="submission" date="2020-10" db="EMBL/GenBank/DDBJ databases">
        <title>Connecting structure to function with the recovery of over 1000 high-quality activated sludge metagenome-assembled genomes encoding full-length rRNA genes using long-read sequencing.</title>
        <authorList>
            <person name="Singleton C.M."/>
            <person name="Petriglieri F."/>
            <person name="Kristensen J.M."/>
            <person name="Kirkegaard R.H."/>
            <person name="Michaelsen T.Y."/>
            <person name="Andersen M.H."/>
            <person name="Karst S.M."/>
            <person name="Dueholm M.S."/>
            <person name="Nielsen P.H."/>
            <person name="Albertsen M."/>
        </authorList>
    </citation>
    <scope>NUCLEOTIDE SEQUENCE</scope>
    <source>
        <strain evidence="1">EsbW_18-Q3-R4-48_MAXAC.044</strain>
    </source>
</reference>
<dbReference type="Gene3D" id="1.20.120.330">
    <property type="entry name" value="Nucleotidyltransferases domain 2"/>
    <property type="match status" value="1"/>
</dbReference>
<dbReference type="Proteomes" id="UP000886602">
    <property type="component" value="Unassembled WGS sequence"/>
</dbReference>
<dbReference type="EMBL" id="JADJNC010000031">
    <property type="protein sequence ID" value="MBK7424490.1"/>
    <property type="molecule type" value="Genomic_DNA"/>
</dbReference>
<comment type="caution">
    <text evidence="1">The sequence shown here is derived from an EMBL/GenBank/DDBJ whole genome shotgun (WGS) entry which is preliminary data.</text>
</comment>
<dbReference type="InterPro" id="IPR010235">
    <property type="entry name" value="HepT"/>
</dbReference>
<organism evidence="1 2">
    <name type="scientific">Candidatus Propionivibrio dominans</name>
    <dbReference type="NCBI Taxonomy" id="2954373"/>
    <lineage>
        <taxon>Bacteria</taxon>
        <taxon>Pseudomonadati</taxon>
        <taxon>Pseudomonadota</taxon>
        <taxon>Betaproteobacteria</taxon>
        <taxon>Rhodocyclales</taxon>
        <taxon>Rhodocyclaceae</taxon>
        <taxon>Propionivibrio</taxon>
    </lineage>
</organism>
<sequence length="140" mass="15982">MDVRLDALKQASASLTYLVSVDMDALANQLDARLIDGLRNGVAQKFEYTFELCWKCIKDFLKQQEGIDEATPKKIIKAFHIADYVIEDDYLSLLRAIDDRNLLSHNYDEATFAGILSRIPDYARLIERVIPVLDKVSEQT</sequence>
<dbReference type="AlphaFoldDB" id="A0A9D7IDU7"/>
<protein>
    <submittedName>
        <fullName evidence="1">Nucleotidyltransferase substrate binding protein</fullName>
    </submittedName>
</protein>
<evidence type="ECO:0000313" key="1">
    <source>
        <dbReference type="EMBL" id="MBK7424490.1"/>
    </source>
</evidence>
<dbReference type="NCBIfam" id="TIGR01987">
    <property type="entry name" value="HI0074"/>
    <property type="match status" value="1"/>
</dbReference>
<gene>
    <name evidence="1" type="ORF">IPJ48_16195</name>
</gene>
<proteinExistence type="predicted"/>
<dbReference type="SUPFAM" id="SSF81593">
    <property type="entry name" value="Nucleotidyltransferase substrate binding subunit/domain"/>
    <property type="match status" value="1"/>
</dbReference>